<dbReference type="InterPro" id="IPR029058">
    <property type="entry name" value="AB_hydrolase_fold"/>
</dbReference>
<evidence type="ECO:0000313" key="4">
    <source>
        <dbReference type="EMBL" id="KAB0794137.1"/>
    </source>
</evidence>
<dbReference type="Proteomes" id="UP000327044">
    <property type="component" value="Unassembled WGS sequence"/>
</dbReference>
<dbReference type="FunFam" id="3.40.50.1820:FF:000155">
    <property type="entry name" value="Carboxylic ester hydrolase"/>
    <property type="match status" value="1"/>
</dbReference>
<evidence type="ECO:0000256" key="1">
    <source>
        <dbReference type="ARBA" id="ARBA00023180"/>
    </source>
</evidence>
<feature type="signal peptide" evidence="2">
    <location>
        <begin position="1"/>
        <end position="16"/>
    </location>
</feature>
<dbReference type="InterPro" id="IPR050309">
    <property type="entry name" value="Type-B_Carboxylest/Lipase"/>
</dbReference>
<protein>
    <recommendedName>
        <fullName evidence="3">Carboxylesterase type B domain-containing protein</fullName>
    </recommendedName>
</protein>
<dbReference type="Gene3D" id="3.40.50.1820">
    <property type="entry name" value="alpha/beta hydrolase"/>
    <property type="match status" value="1"/>
</dbReference>
<gene>
    <name evidence="4" type="ORF">PPYR_13757</name>
</gene>
<dbReference type="SUPFAM" id="SSF53474">
    <property type="entry name" value="alpha/beta-Hydrolases"/>
    <property type="match status" value="1"/>
</dbReference>
<feature type="domain" description="Carboxylesterase type B" evidence="3">
    <location>
        <begin position="32"/>
        <end position="549"/>
    </location>
</feature>
<dbReference type="PANTHER" id="PTHR11559">
    <property type="entry name" value="CARBOXYLESTERASE"/>
    <property type="match status" value="1"/>
</dbReference>
<dbReference type="AlphaFoldDB" id="A0A5N4A9Z7"/>
<evidence type="ECO:0000259" key="3">
    <source>
        <dbReference type="Pfam" id="PF00135"/>
    </source>
</evidence>
<dbReference type="InterPro" id="IPR002018">
    <property type="entry name" value="CarbesteraseB"/>
</dbReference>
<reference evidence="4 5" key="1">
    <citation type="journal article" date="2018" name="Elife">
        <title>Firefly genomes illuminate parallel origins of bioluminescence in beetles.</title>
        <authorList>
            <person name="Fallon T.R."/>
            <person name="Lower S.E."/>
            <person name="Chang C.H."/>
            <person name="Bessho-Uehara M."/>
            <person name="Martin G.J."/>
            <person name="Bewick A.J."/>
            <person name="Behringer M."/>
            <person name="Debat H.J."/>
            <person name="Wong I."/>
            <person name="Day J.C."/>
            <person name="Suvorov A."/>
            <person name="Silva C.J."/>
            <person name="Stanger-Hall K.F."/>
            <person name="Hall D.W."/>
            <person name="Schmitz R.J."/>
            <person name="Nelson D.R."/>
            <person name="Lewis S.M."/>
            <person name="Shigenobu S."/>
            <person name="Bybee S.M."/>
            <person name="Larracuente A.M."/>
            <person name="Oba Y."/>
            <person name="Weng J.K."/>
        </authorList>
    </citation>
    <scope>NUCLEOTIDE SEQUENCE [LARGE SCALE GENOMIC DNA]</scope>
    <source>
        <strain evidence="4">1611_PpyrPB1</strain>
        <tissue evidence="4">Whole body</tissue>
    </source>
</reference>
<keyword evidence="1" id="KW-0325">Glycoprotein</keyword>
<evidence type="ECO:0000313" key="5">
    <source>
        <dbReference type="Proteomes" id="UP000327044"/>
    </source>
</evidence>
<dbReference type="OrthoDB" id="19653at2759"/>
<comment type="caution">
    <text evidence="4">The sequence shown here is derived from an EMBL/GenBank/DDBJ whole genome shotgun (WGS) entry which is preliminary data.</text>
</comment>
<proteinExistence type="predicted"/>
<evidence type="ECO:0000256" key="2">
    <source>
        <dbReference type="SAM" id="SignalP"/>
    </source>
</evidence>
<dbReference type="EMBL" id="VVIM01000009">
    <property type="protein sequence ID" value="KAB0794137.1"/>
    <property type="molecule type" value="Genomic_DNA"/>
</dbReference>
<organism evidence="4 5">
    <name type="scientific">Photinus pyralis</name>
    <name type="common">Common eastern firefly</name>
    <name type="synonym">Lampyris pyralis</name>
    <dbReference type="NCBI Taxonomy" id="7054"/>
    <lineage>
        <taxon>Eukaryota</taxon>
        <taxon>Metazoa</taxon>
        <taxon>Ecdysozoa</taxon>
        <taxon>Arthropoda</taxon>
        <taxon>Hexapoda</taxon>
        <taxon>Insecta</taxon>
        <taxon>Pterygota</taxon>
        <taxon>Neoptera</taxon>
        <taxon>Endopterygota</taxon>
        <taxon>Coleoptera</taxon>
        <taxon>Polyphaga</taxon>
        <taxon>Elateriformia</taxon>
        <taxon>Elateroidea</taxon>
        <taxon>Lampyridae</taxon>
        <taxon>Lampyrinae</taxon>
        <taxon>Photinus</taxon>
    </lineage>
</organism>
<keyword evidence="2" id="KW-0732">Signal</keyword>
<dbReference type="InParanoid" id="A0A5N4A9Z7"/>
<keyword evidence="5" id="KW-1185">Reference proteome</keyword>
<name>A0A5N4A9Z7_PHOPY</name>
<accession>A0A5N4A9Z7</accession>
<feature type="chain" id="PRO_5024340556" description="Carboxylesterase type B domain-containing protein" evidence="2">
    <location>
        <begin position="17"/>
        <end position="567"/>
    </location>
</feature>
<sequence>MLWVFLVLLALDLVAGVPKPDHKTVSEKSGGTIVTTPLGAVQGSIAHSRNGKQFLAFKGIRYAKAPIEDLRFQPPKAVEKWEGVLNATMDGPACPQPNVTPISEDCLLLNVYTSKVPKGNEVEKHPVMVFFHPGGYQSGSSCSEQFGPQYLLDQDLVLVVPNYRLATLGFLSTGDKEAPGNNGLKDQVQALKWVKENIASFGGDPESVTIVGSSVGAASVTLHLVSPLSKGLFKRAVAMSGSSMGTWPVPNNQMELAKKQAQFLNCPDDNSANIIKCLKTKSAEEIANSYVKFKEAGALDSNLIWLPVVEQDFGQARFLTAHPVESVLNDHFEKVPFLTGVTTDEYANLAFDLVDNPQLLQDMEKYPPFSSIYEKDTNATKTISKELRKFYLDDKPVDNSTIASLVNLYSDGMIGFGVNRAAKLLAEKSNESVFYYRFNYKGRHSFFYLPDSNHTVPYGVAHMDDLIYLFHNSKQFTDYKEDDPETDTIEKMTIMWVNFVKLGKPIPEQSEKLDGVKWEPFTTKAKKYLDIGNKLILNENLNEKRYNEWEKLFPLSKYQAKSKKQHG</sequence>
<dbReference type="Pfam" id="PF00135">
    <property type="entry name" value="COesterase"/>
    <property type="match status" value="1"/>
</dbReference>